<dbReference type="InterPro" id="IPR051231">
    <property type="entry name" value="SOSS-B"/>
</dbReference>
<dbReference type="Gene3D" id="2.40.50.140">
    <property type="entry name" value="Nucleic acid-binding proteins"/>
    <property type="match status" value="3"/>
</dbReference>
<organism evidence="2">
    <name type="scientific">uncultured marine group II/III euryarchaeote SAT1000_50_G04</name>
    <dbReference type="NCBI Taxonomy" id="1456586"/>
    <lineage>
        <taxon>Archaea</taxon>
        <taxon>Methanobacteriati</taxon>
        <taxon>Methanobacteriota</taxon>
        <taxon>environmental samples</taxon>
    </lineage>
</organism>
<keyword evidence="2" id="KW-0378">Hydrolase</keyword>
<keyword evidence="2" id="KW-0067">ATP-binding</keyword>
<keyword evidence="1" id="KW-0238">DNA-binding</keyword>
<name>A0A075IBT6_9EURY</name>
<dbReference type="PANTHER" id="PTHR13356:SF10">
    <property type="entry name" value="REPLICATION FACTOR-A PROTEIN 1"/>
    <property type="match status" value="1"/>
</dbReference>
<dbReference type="SUPFAM" id="SSF50249">
    <property type="entry name" value="Nucleic acid-binding proteins"/>
    <property type="match status" value="4"/>
</dbReference>
<dbReference type="PANTHER" id="PTHR13356">
    <property type="entry name" value="OB FOLD NUCLEIC ACID BINDING PROTEIN-RELATED"/>
    <property type="match status" value="1"/>
</dbReference>
<dbReference type="AlphaFoldDB" id="A0A075IBT6"/>
<proteinExistence type="predicted"/>
<protein>
    <submittedName>
        <fullName evidence="2">Nucleic acid binding OB-fold tRNA/helicase-type protein (RFA1, RPA1, rpa)</fullName>
    </submittedName>
</protein>
<keyword evidence="2" id="KW-0547">Nucleotide-binding</keyword>
<dbReference type="GO" id="GO:0003677">
    <property type="term" value="F:DNA binding"/>
    <property type="evidence" value="ECO:0007669"/>
    <property type="project" value="UniProtKB-KW"/>
</dbReference>
<gene>
    <name evidence="2" type="primary">RFA1</name>
    <name evidence="2" type="synonym">rpa</name>
    <name evidence="2" type="synonym">RPA1</name>
</gene>
<dbReference type="GO" id="GO:0010212">
    <property type="term" value="P:response to ionizing radiation"/>
    <property type="evidence" value="ECO:0007669"/>
    <property type="project" value="TreeGrafter"/>
</dbReference>
<dbReference type="CDD" id="cd04491">
    <property type="entry name" value="SoSSB_OBF"/>
    <property type="match status" value="1"/>
</dbReference>
<dbReference type="EMBL" id="KF901288">
    <property type="protein sequence ID" value="AIF25369.1"/>
    <property type="molecule type" value="Genomic_DNA"/>
</dbReference>
<dbReference type="GO" id="GO:0004386">
    <property type="term" value="F:helicase activity"/>
    <property type="evidence" value="ECO:0007669"/>
    <property type="project" value="UniProtKB-KW"/>
</dbReference>
<accession>A0A075IBT6</accession>
<reference evidence="2" key="1">
    <citation type="journal article" date="2014" name="Genome Biol. Evol.">
        <title>Pangenome evidence for extensive interdomain horizontal transfer affecting lineage core and shell genes in uncultured planktonic thaumarchaeota and euryarchaeota.</title>
        <authorList>
            <person name="Deschamps P."/>
            <person name="Zivanovic Y."/>
            <person name="Moreira D."/>
            <person name="Rodriguez-Valera F."/>
            <person name="Lopez-Garcia P."/>
        </authorList>
    </citation>
    <scope>NUCLEOTIDE SEQUENCE</scope>
</reference>
<evidence type="ECO:0000256" key="1">
    <source>
        <dbReference type="ARBA" id="ARBA00023125"/>
    </source>
</evidence>
<keyword evidence="2" id="KW-0347">Helicase</keyword>
<evidence type="ECO:0000313" key="2">
    <source>
        <dbReference type="EMBL" id="AIF25369.1"/>
    </source>
</evidence>
<sequence>MSDDGRYAAQIAVVKQECENAEDEEIIKEFRRYEEEFLIPPEDALRSVVRKFQMASGQEVSTITSSPRTSFPEKKATKFSELDKDDKNVTIEVAVLSYIPKIQTVRGEERQIAYGRIEDSPWEGERERWDFTDWGDHAQNLTQGAVVRLEGVSVNFWNDRRSININRPSRVTVLKEGGPAVTQLSDEPVSIEVAGKQEGIVNIVARVLSKKDDSIVKRDGTGTLEVVRGRLADSSGTIGFISWRAFDNEVGSLIKIDRASIRRYRDTPEINISDSTTIEPYIDKSFASVEELNTSTRSKIADLRDGMRDVEITVQVENWQARTFTNADGEERTVRSGDVMDPSGRCRLTAWCDISPEAGSFLHLNGARIQFWQGSPDLVVDDPNQVIDLSDPPWDAIDPETHWVDVDLTTLVNGGSRRGIRTAGRVVAVRPDSGIVERCPECRRVLRDSACVDHGAQRGNEDLRVRFVIDDGVSNASLLLNKEATEAFIGMDQETVKAEVTKEGQAGFVATLRDRYLAHNLIVNGRALVDDQGAMVMADSTTIDPRTPEDAANEVVAKWGVIL</sequence>
<dbReference type="InterPro" id="IPR012340">
    <property type="entry name" value="NA-bd_OB-fold"/>
</dbReference>
<dbReference type="GO" id="GO:0000724">
    <property type="term" value="P:double-strand break repair via homologous recombination"/>
    <property type="evidence" value="ECO:0007669"/>
    <property type="project" value="TreeGrafter"/>
</dbReference>